<dbReference type="InterPro" id="IPR037524">
    <property type="entry name" value="PA14/GLEYA"/>
</dbReference>
<dbReference type="InterPro" id="IPR036962">
    <property type="entry name" value="Glyco_hydro_3_N_sf"/>
</dbReference>
<dbReference type="GO" id="GO:0009044">
    <property type="term" value="F:xylan 1,4-beta-xylosidase activity"/>
    <property type="evidence" value="ECO:0007669"/>
    <property type="project" value="InterPro"/>
</dbReference>
<dbReference type="SUPFAM" id="SSF56988">
    <property type="entry name" value="Anthrax protective antigen"/>
    <property type="match status" value="1"/>
</dbReference>
<dbReference type="SMART" id="SM01217">
    <property type="entry name" value="Fn3_like"/>
    <property type="match status" value="1"/>
</dbReference>
<dbReference type="GO" id="GO:0031222">
    <property type="term" value="P:arabinan catabolic process"/>
    <property type="evidence" value="ECO:0007669"/>
    <property type="project" value="TreeGrafter"/>
</dbReference>
<dbReference type="Pfam" id="PF01915">
    <property type="entry name" value="Glyco_hydro_3_C"/>
    <property type="match status" value="1"/>
</dbReference>
<dbReference type="OrthoDB" id="9805821at2"/>
<protein>
    <submittedName>
        <fullName evidence="5">Beta-glucosidase</fullName>
    </submittedName>
</protein>
<dbReference type="Gene3D" id="2.60.40.10">
    <property type="entry name" value="Immunoglobulins"/>
    <property type="match status" value="1"/>
</dbReference>
<evidence type="ECO:0000259" key="4">
    <source>
        <dbReference type="PROSITE" id="PS51820"/>
    </source>
</evidence>
<dbReference type="SUPFAM" id="SSF51445">
    <property type="entry name" value="(Trans)glycosidases"/>
    <property type="match status" value="1"/>
</dbReference>
<dbReference type="Proteomes" id="UP000199024">
    <property type="component" value="Unassembled WGS sequence"/>
</dbReference>
<accession>A0A1I6MXK2</accession>
<dbReference type="GO" id="GO:0045493">
    <property type="term" value="P:xylan catabolic process"/>
    <property type="evidence" value="ECO:0007669"/>
    <property type="project" value="InterPro"/>
</dbReference>
<dbReference type="EMBL" id="FOZL01000002">
    <property type="protein sequence ID" value="SFS20432.1"/>
    <property type="molecule type" value="Genomic_DNA"/>
</dbReference>
<evidence type="ECO:0000256" key="1">
    <source>
        <dbReference type="ARBA" id="ARBA00005336"/>
    </source>
</evidence>
<gene>
    <name evidence="5" type="ORF">SAMN05421771_3637</name>
</gene>
<organism evidence="5 6">
    <name type="scientific">Granulicella pectinivorans</name>
    <dbReference type="NCBI Taxonomy" id="474950"/>
    <lineage>
        <taxon>Bacteria</taxon>
        <taxon>Pseudomonadati</taxon>
        <taxon>Acidobacteriota</taxon>
        <taxon>Terriglobia</taxon>
        <taxon>Terriglobales</taxon>
        <taxon>Acidobacteriaceae</taxon>
        <taxon>Granulicella</taxon>
    </lineage>
</organism>
<keyword evidence="6" id="KW-1185">Reference proteome</keyword>
<dbReference type="Gene3D" id="3.20.20.300">
    <property type="entry name" value="Glycoside hydrolase, family 3, N-terminal domain"/>
    <property type="match status" value="1"/>
</dbReference>
<dbReference type="Pfam" id="PF00933">
    <property type="entry name" value="Glyco_hydro_3"/>
    <property type="match status" value="1"/>
</dbReference>
<dbReference type="InterPro" id="IPR001764">
    <property type="entry name" value="Glyco_hydro_3_N"/>
</dbReference>
<dbReference type="InterPro" id="IPR011658">
    <property type="entry name" value="PA14_dom"/>
</dbReference>
<dbReference type="AlphaFoldDB" id="A0A1I6MXK2"/>
<dbReference type="InterPro" id="IPR026891">
    <property type="entry name" value="Fn3-like"/>
</dbReference>
<evidence type="ECO:0000313" key="6">
    <source>
        <dbReference type="Proteomes" id="UP000199024"/>
    </source>
</evidence>
<evidence type="ECO:0000256" key="2">
    <source>
        <dbReference type="ARBA" id="ARBA00022729"/>
    </source>
</evidence>
<dbReference type="PROSITE" id="PS51820">
    <property type="entry name" value="PA14"/>
    <property type="match status" value="1"/>
</dbReference>
<dbReference type="InterPro" id="IPR017853">
    <property type="entry name" value="GH"/>
</dbReference>
<dbReference type="InterPro" id="IPR044993">
    <property type="entry name" value="BXL"/>
</dbReference>
<dbReference type="InterPro" id="IPR036881">
    <property type="entry name" value="Glyco_hydro_3_C_sf"/>
</dbReference>
<proteinExistence type="inferred from homology"/>
<dbReference type="SMART" id="SM00758">
    <property type="entry name" value="PA14"/>
    <property type="match status" value="1"/>
</dbReference>
<dbReference type="Pfam" id="PF14310">
    <property type="entry name" value="Fn3-like"/>
    <property type="match status" value="1"/>
</dbReference>
<dbReference type="Gene3D" id="3.40.50.1700">
    <property type="entry name" value="Glycoside hydrolase family 3 C-terminal domain"/>
    <property type="match status" value="2"/>
</dbReference>
<dbReference type="InterPro" id="IPR013783">
    <property type="entry name" value="Ig-like_fold"/>
</dbReference>
<dbReference type="PANTHER" id="PTHR42721">
    <property type="entry name" value="SUGAR HYDROLASE-RELATED"/>
    <property type="match status" value="1"/>
</dbReference>
<name>A0A1I6MXK2_9BACT</name>
<dbReference type="InterPro" id="IPR002772">
    <property type="entry name" value="Glyco_hydro_3_C"/>
</dbReference>
<dbReference type="PRINTS" id="PR00133">
    <property type="entry name" value="GLHYDRLASE3"/>
</dbReference>
<dbReference type="RefSeq" id="WP_089842214.1">
    <property type="nucleotide sequence ID" value="NZ_FOZL01000002.1"/>
</dbReference>
<evidence type="ECO:0000256" key="3">
    <source>
        <dbReference type="ARBA" id="ARBA00022801"/>
    </source>
</evidence>
<keyword evidence="2" id="KW-0732">Signal</keyword>
<feature type="domain" description="PA14" evidence="4">
    <location>
        <begin position="474"/>
        <end position="626"/>
    </location>
</feature>
<dbReference type="SUPFAM" id="SSF52279">
    <property type="entry name" value="Beta-D-glucan exohydrolase, C-terminal domain"/>
    <property type="match status" value="1"/>
</dbReference>
<dbReference type="GO" id="GO:0046556">
    <property type="term" value="F:alpha-L-arabinofuranosidase activity"/>
    <property type="evidence" value="ECO:0007669"/>
    <property type="project" value="TreeGrafter"/>
</dbReference>
<dbReference type="Pfam" id="PF07691">
    <property type="entry name" value="PA14"/>
    <property type="match status" value="1"/>
</dbReference>
<keyword evidence="3" id="KW-0378">Hydrolase</keyword>
<dbReference type="PANTHER" id="PTHR42721:SF3">
    <property type="entry name" value="BETA-D-XYLOSIDASE 5-RELATED"/>
    <property type="match status" value="1"/>
</dbReference>
<reference evidence="5 6" key="1">
    <citation type="submission" date="2016-10" db="EMBL/GenBank/DDBJ databases">
        <authorList>
            <person name="de Groot N.N."/>
        </authorList>
    </citation>
    <scope>NUCLEOTIDE SEQUENCE [LARGE SCALE GENOMIC DNA]</scope>
    <source>
        <strain evidence="5 6">DSM 21001</strain>
    </source>
</reference>
<dbReference type="STRING" id="474950.SAMN05421771_3637"/>
<sequence>MAVWNSSVNAGVVIFACLAGVAAGQSPAVGLPALRQVVAAVPLYLDVSAPRDERVRDLISRMTLEEKTSQLVSVAPAIPRLQVPSYNYWTEGLHGIGMDGVATVFPQAIGCAASWNPTLVHGMADTISTEGRARYHEALRHDVHAQNEGLTVWSPNINIFRDPRWGRGQETYGEDPFLTSQMGFAFITGLQGDDPRYFKMLASSKHFAVHSGPEPTRHAIDIHVSRHDLEDTYLPAFRYTLTEAHAGSVMCAYNSINGEPACANSFLLQDSLRKSWGFKGYVVSDCGAITDVYGGHKYVKTLEQAASVSLRRGTDLDCDFSESEQQGYLDAVKSGALSEADVDHSLERIFSARFRLGMFDPPSMVTYAGIPYSENDSEPHRQEATKVAMQSMVLLKNDGTLPLRKGVKKIAVIGPLGDSVAALLGNYNGLPSRQTTVVDGIRREFPEAVVTYVPGTSLLRNPFIVPEVAFTTKDGRPGLTAEYFRNRDLSGEPETLRTDARIAFGFLADRLPPWAEAQGFAARWTGNFTSQDTGDYQFELKGEGGVRLWIDGIQRIDDWKESGGASRQPRTFTLHMVKGKPHAFKLEYLRLQSPSKLEFGRRLSSMMQLVGKRMGGETLQEAMAAVKSADIVVAAVGITAEIEGEEMSNEGLPPGFRGGDRTSLDLPQAEEDLIEAAGSAGKPLIVVLMNGSALSVNWASQHANAILEAWYPGEEGGTAIARTLSGANNPAGRLPVTFYRSVGDLPPFEDYDMENRTYRYYKGPVLYPFGFGLSYSTFRYSGMRLSSNDVEAGKPLGVDVSVENTSQVAGDEVAELYLDFPNQPGSPRLALRGFQRKTLAPGERTQLHFEISPRDLSWVKPDGKRILAAGTFHVFVGSGQPEEHTPGLRETFAIHGTLELPD</sequence>
<evidence type="ECO:0000313" key="5">
    <source>
        <dbReference type="EMBL" id="SFS20432.1"/>
    </source>
</evidence>
<comment type="similarity">
    <text evidence="1">Belongs to the glycosyl hydrolase 3 family.</text>
</comment>